<evidence type="ECO:0000256" key="2">
    <source>
        <dbReference type="ARBA" id="ARBA00022759"/>
    </source>
</evidence>
<dbReference type="PANTHER" id="PTHR31290:SF5">
    <property type="entry name" value="UV-DAMAGE ENDONUCLEASE"/>
    <property type="match status" value="1"/>
</dbReference>
<comment type="caution">
    <text evidence="8">The sequence shown here is derived from an EMBL/GenBank/DDBJ whole genome shotgun (WGS) entry which is preliminary data.</text>
</comment>
<evidence type="ECO:0000256" key="7">
    <source>
        <dbReference type="SAM" id="MobiDB-lite"/>
    </source>
</evidence>
<dbReference type="Pfam" id="PF03851">
    <property type="entry name" value="UvdE"/>
    <property type="match status" value="1"/>
</dbReference>
<dbReference type="GO" id="GO:0004519">
    <property type="term" value="F:endonuclease activity"/>
    <property type="evidence" value="ECO:0007669"/>
    <property type="project" value="UniProtKB-KW"/>
</dbReference>
<dbReference type="GO" id="GO:0005634">
    <property type="term" value="C:nucleus"/>
    <property type="evidence" value="ECO:0007669"/>
    <property type="project" value="TreeGrafter"/>
</dbReference>
<dbReference type="InterPro" id="IPR004601">
    <property type="entry name" value="UvdE"/>
</dbReference>
<dbReference type="Gene3D" id="3.20.20.150">
    <property type="entry name" value="Divalent-metal-dependent TIM barrel enzymes"/>
    <property type="match status" value="1"/>
</dbReference>
<dbReference type="NCBIfam" id="TIGR00629">
    <property type="entry name" value="uvde"/>
    <property type="match status" value="1"/>
</dbReference>
<evidence type="ECO:0000256" key="3">
    <source>
        <dbReference type="ARBA" id="ARBA00022763"/>
    </source>
</evidence>
<evidence type="ECO:0000313" key="9">
    <source>
        <dbReference type="Proteomes" id="UP001175228"/>
    </source>
</evidence>
<organism evidence="8 9">
    <name type="scientific">Armillaria luteobubalina</name>
    <dbReference type="NCBI Taxonomy" id="153913"/>
    <lineage>
        <taxon>Eukaryota</taxon>
        <taxon>Fungi</taxon>
        <taxon>Dikarya</taxon>
        <taxon>Basidiomycota</taxon>
        <taxon>Agaricomycotina</taxon>
        <taxon>Agaricomycetes</taxon>
        <taxon>Agaricomycetidae</taxon>
        <taxon>Agaricales</taxon>
        <taxon>Marasmiineae</taxon>
        <taxon>Physalacriaceae</taxon>
        <taxon>Armillaria</taxon>
    </lineage>
</organism>
<keyword evidence="2" id="KW-0255">Endonuclease</keyword>
<keyword evidence="3" id="KW-0227">DNA damage</keyword>
<gene>
    <name evidence="8" type="ORF">EDD18DRAFT_1127659</name>
</gene>
<keyword evidence="1" id="KW-0540">Nuclease</keyword>
<feature type="compositionally biased region" description="Basic residues" evidence="7">
    <location>
        <begin position="486"/>
        <end position="496"/>
    </location>
</feature>
<evidence type="ECO:0000313" key="8">
    <source>
        <dbReference type="EMBL" id="KAK0505087.1"/>
    </source>
</evidence>
<accession>A0AA39QLD7</accession>
<protein>
    <submittedName>
        <fullName evidence="8">UV-endonuclease UvdE-domain-containing protein</fullName>
    </submittedName>
</protein>
<dbReference type="GO" id="GO:0009411">
    <property type="term" value="P:response to UV"/>
    <property type="evidence" value="ECO:0007669"/>
    <property type="project" value="InterPro"/>
</dbReference>
<dbReference type="GO" id="GO:0005739">
    <property type="term" value="C:mitochondrion"/>
    <property type="evidence" value="ECO:0007669"/>
    <property type="project" value="TreeGrafter"/>
</dbReference>
<dbReference type="EMBL" id="JAUEPU010000002">
    <property type="protein sequence ID" value="KAK0505087.1"/>
    <property type="molecule type" value="Genomic_DNA"/>
</dbReference>
<evidence type="ECO:0000256" key="6">
    <source>
        <dbReference type="ARBA" id="ARBA00023204"/>
    </source>
</evidence>
<sequence>MLCYHILQHFRGTIISLAAMSGQVQLRRSARVRTTVTQATTAAASASTSVKSKRKLSLSDDDSDLTPLEDENSVAAVGKRRSRKAAVLEGTEVVVKKKTRKPRSPIPEPTYIIPDVESKETTFRGRLGYACLNTILRNKRPAAESIFCSRTCRIDTIKKNGKEWVKDLGRKNCQDLLSIIQWNDENNIRFMRISSEMFPFASHATYGYSLDYCAPLLSQVGALASRLGHRLTTHPGQFTQLGSPRAEVVQSSLRELQYHAEMMDRMGLGVDGVMIVHGGGVYEDKAATIERIKETITRVLPKNVRERLVLENDELCYNAEDLLPLCEELDIPLVFDYHHDALHPSSISRHEIIERANAIWIRRGIKPKQHLSEPRPGAETIMERRAHADRCQSLPEELPDDMDLMIEAKDKEQAVLHLYRIYGLQPVKQESLRPPDENQTKETKGRKSNKKGKKKEGGGEEADDLEEDVYLTGSVAVEHEPQPPASKRRKRAPVKT</sequence>
<keyword evidence="9" id="KW-1185">Reference proteome</keyword>
<reference evidence="8" key="1">
    <citation type="submission" date="2023-06" db="EMBL/GenBank/DDBJ databases">
        <authorList>
            <consortium name="Lawrence Berkeley National Laboratory"/>
            <person name="Ahrendt S."/>
            <person name="Sahu N."/>
            <person name="Indic B."/>
            <person name="Wong-Bajracharya J."/>
            <person name="Merenyi Z."/>
            <person name="Ke H.-M."/>
            <person name="Monk M."/>
            <person name="Kocsube S."/>
            <person name="Drula E."/>
            <person name="Lipzen A."/>
            <person name="Balint B."/>
            <person name="Henrissat B."/>
            <person name="Andreopoulos B."/>
            <person name="Martin F.M."/>
            <person name="Harder C.B."/>
            <person name="Rigling D."/>
            <person name="Ford K.L."/>
            <person name="Foster G.D."/>
            <person name="Pangilinan J."/>
            <person name="Papanicolaou A."/>
            <person name="Barry K."/>
            <person name="LaButti K."/>
            <person name="Viragh M."/>
            <person name="Koriabine M."/>
            <person name="Yan M."/>
            <person name="Riley R."/>
            <person name="Champramary S."/>
            <person name="Plett K.L."/>
            <person name="Tsai I.J."/>
            <person name="Slot J."/>
            <person name="Sipos G."/>
            <person name="Plett J."/>
            <person name="Nagy L.G."/>
            <person name="Grigoriev I.V."/>
        </authorList>
    </citation>
    <scope>NUCLEOTIDE SEQUENCE</scope>
    <source>
        <strain evidence="8">HWK02</strain>
    </source>
</reference>
<dbReference type="SUPFAM" id="SSF51658">
    <property type="entry name" value="Xylose isomerase-like"/>
    <property type="match status" value="1"/>
</dbReference>
<feature type="region of interest" description="Disordered" evidence="7">
    <location>
        <begin position="429"/>
        <end position="496"/>
    </location>
</feature>
<keyword evidence="6" id="KW-0234">DNA repair</keyword>
<name>A0AA39QLD7_9AGAR</name>
<evidence type="ECO:0000256" key="4">
    <source>
        <dbReference type="ARBA" id="ARBA00022769"/>
    </source>
</evidence>
<evidence type="ECO:0000256" key="5">
    <source>
        <dbReference type="ARBA" id="ARBA00022801"/>
    </source>
</evidence>
<dbReference type="Proteomes" id="UP001175228">
    <property type="component" value="Unassembled WGS sequence"/>
</dbReference>
<feature type="compositionally biased region" description="Acidic residues" evidence="7">
    <location>
        <begin position="459"/>
        <end position="469"/>
    </location>
</feature>
<keyword evidence="5" id="KW-0378">Hydrolase</keyword>
<dbReference type="PANTHER" id="PTHR31290">
    <property type="entry name" value="UV-DAMAGE ENDONUCLEASE"/>
    <property type="match status" value="1"/>
</dbReference>
<dbReference type="InterPro" id="IPR036237">
    <property type="entry name" value="Xyl_isomerase-like_sf"/>
</dbReference>
<keyword evidence="4" id="KW-0228">DNA excision</keyword>
<dbReference type="GO" id="GO:0016787">
    <property type="term" value="F:hydrolase activity"/>
    <property type="evidence" value="ECO:0007669"/>
    <property type="project" value="UniProtKB-KW"/>
</dbReference>
<feature type="compositionally biased region" description="Basic and acidic residues" evidence="7">
    <location>
        <begin position="430"/>
        <end position="445"/>
    </location>
</feature>
<dbReference type="AlphaFoldDB" id="A0AA39QLD7"/>
<dbReference type="GO" id="GO:0043504">
    <property type="term" value="P:mitochondrial DNA repair"/>
    <property type="evidence" value="ECO:0007669"/>
    <property type="project" value="TreeGrafter"/>
</dbReference>
<evidence type="ECO:0000256" key="1">
    <source>
        <dbReference type="ARBA" id="ARBA00022722"/>
    </source>
</evidence>
<proteinExistence type="predicted"/>
<dbReference type="GO" id="GO:0006289">
    <property type="term" value="P:nucleotide-excision repair"/>
    <property type="evidence" value="ECO:0007669"/>
    <property type="project" value="InterPro"/>
</dbReference>